<dbReference type="GO" id="GO:0005829">
    <property type="term" value="C:cytosol"/>
    <property type="evidence" value="ECO:0007669"/>
    <property type="project" value="TreeGrafter"/>
</dbReference>
<organism evidence="3 4">
    <name type="scientific">Schaedlerella arabinosiphila</name>
    <dbReference type="NCBI Taxonomy" id="2044587"/>
    <lineage>
        <taxon>Bacteria</taxon>
        <taxon>Bacillati</taxon>
        <taxon>Bacillota</taxon>
        <taxon>Clostridia</taxon>
        <taxon>Lachnospirales</taxon>
        <taxon>Lachnospiraceae</taxon>
        <taxon>Schaedlerella</taxon>
    </lineage>
</organism>
<dbReference type="RefSeq" id="WP_125126760.1">
    <property type="nucleotide sequence ID" value="NZ_RHJS01000002.1"/>
</dbReference>
<evidence type="ECO:0000313" key="3">
    <source>
        <dbReference type="EMBL" id="RRK31006.1"/>
    </source>
</evidence>
<dbReference type="GO" id="GO:0008408">
    <property type="term" value="F:3'-5' exonuclease activity"/>
    <property type="evidence" value="ECO:0007669"/>
    <property type="project" value="TreeGrafter"/>
</dbReference>
<proteinExistence type="predicted"/>
<dbReference type="SUPFAM" id="SSF57783">
    <property type="entry name" value="Zinc beta-ribbon"/>
    <property type="match status" value="1"/>
</dbReference>
<dbReference type="GO" id="GO:0006265">
    <property type="term" value="P:DNA topological change"/>
    <property type="evidence" value="ECO:0007669"/>
    <property type="project" value="InterPro"/>
</dbReference>
<dbReference type="Gene3D" id="3.30.420.10">
    <property type="entry name" value="Ribonuclease H-like superfamily/Ribonuclease H"/>
    <property type="match status" value="1"/>
</dbReference>
<dbReference type="PANTHER" id="PTHR30231:SF41">
    <property type="entry name" value="DNA POLYMERASE III SUBUNIT EPSILON"/>
    <property type="match status" value="1"/>
</dbReference>
<dbReference type="InterPro" id="IPR006054">
    <property type="entry name" value="DnaQ"/>
</dbReference>
<evidence type="ECO:0000313" key="4">
    <source>
        <dbReference type="Proteomes" id="UP000274920"/>
    </source>
</evidence>
<comment type="caution">
    <text evidence="3">The sequence shown here is derived from an EMBL/GenBank/DDBJ whole genome shotgun (WGS) entry which is preliminary data.</text>
</comment>
<keyword evidence="4" id="KW-1185">Reference proteome</keyword>
<feature type="domain" description="Exonuclease" evidence="2">
    <location>
        <begin position="16"/>
        <end position="183"/>
    </location>
</feature>
<dbReference type="SUPFAM" id="SSF53098">
    <property type="entry name" value="Ribonuclease H-like"/>
    <property type="match status" value="1"/>
</dbReference>
<dbReference type="Proteomes" id="UP000274920">
    <property type="component" value="Unassembled WGS sequence"/>
</dbReference>
<evidence type="ECO:0000256" key="1">
    <source>
        <dbReference type="ARBA" id="ARBA00022839"/>
    </source>
</evidence>
<dbReference type="FunFam" id="3.30.420.10:FF:000045">
    <property type="entry name" value="3'-5' exonuclease DinG"/>
    <property type="match status" value="1"/>
</dbReference>
<dbReference type="Gene3D" id="3.30.65.10">
    <property type="entry name" value="Bacterial Topoisomerase I, domain 1"/>
    <property type="match status" value="1"/>
</dbReference>
<keyword evidence="1" id="KW-0378">Hydrolase</keyword>
<dbReference type="NCBIfam" id="TIGR00573">
    <property type="entry name" value="dnaq"/>
    <property type="match status" value="1"/>
</dbReference>
<dbReference type="InterPro" id="IPR012337">
    <property type="entry name" value="RNaseH-like_sf"/>
</dbReference>
<dbReference type="AlphaFoldDB" id="A0A3R8KSP9"/>
<dbReference type="PANTHER" id="PTHR30231">
    <property type="entry name" value="DNA POLYMERASE III SUBUNIT EPSILON"/>
    <property type="match status" value="1"/>
</dbReference>
<dbReference type="EMBL" id="RHJS01000002">
    <property type="protein sequence ID" value="RRK31006.1"/>
    <property type="molecule type" value="Genomic_DNA"/>
</dbReference>
<dbReference type="GO" id="GO:0003677">
    <property type="term" value="F:DNA binding"/>
    <property type="evidence" value="ECO:0007669"/>
    <property type="project" value="InterPro"/>
</dbReference>
<dbReference type="GO" id="GO:0045004">
    <property type="term" value="P:DNA replication proofreading"/>
    <property type="evidence" value="ECO:0007669"/>
    <property type="project" value="TreeGrafter"/>
</dbReference>
<dbReference type="InterPro" id="IPR036397">
    <property type="entry name" value="RNaseH_sf"/>
</dbReference>
<dbReference type="InterPro" id="IPR013498">
    <property type="entry name" value="Topo_IA_Znf"/>
</dbReference>
<name>A0A3R8KSP9_9FIRM</name>
<dbReference type="SMART" id="SM00479">
    <property type="entry name" value="EXOIII"/>
    <property type="match status" value="1"/>
</dbReference>
<dbReference type="CDD" id="cd06127">
    <property type="entry name" value="DEDDh"/>
    <property type="match status" value="1"/>
</dbReference>
<dbReference type="GO" id="GO:0005694">
    <property type="term" value="C:chromosome"/>
    <property type="evidence" value="ECO:0007669"/>
    <property type="project" value="InterPro"/>
</dbReference>
<dbReference type="Pfam" id="PF00929">
    <property type="entry name" value="RNase_T"/>
    <property type="match status" value="1"/>
</dbReference>
<dbReference type="GO" id="GO:0003887">
    <property type="term" value="F:DNA-directed DNA polymerase activity"/>
    <property type="evidence" value="ECO:0007669"/>
    <property type="project" value="InterPro"/>
</dbReference>
<keyword evidence="1" id="KW-0269">Exonuclease</keyword>
<dbReference type="Pfam" id="PF01396">
    <property type="entry name" value="Zn_ribbon_Top1"/>
    <property type="match status" value="1"/>
</dbReference>
<dbReference type="InterPro" id="IPR013520">
    <property type="entry name" value="Ribonucl_H"/>
</dbReference>
<accession>A0A3R8KSP9</accession>
<gene>
    <name evidence="3" type="ORF">EBB54_06190</name>
</gene>
<keyword evidence="1" id="KW-0540">Nuclease</keyword>
<dbReference type="GO" id="GO:0003916">
    <property type="term" value="F:DNA topoisomerase activity"/>
    <property type="evidence" value="ECO:0007669"/>
    <property type="project" value="InterPro"/>
</dbReference>
<sequence>MLGDKRGKKRNQYTADYVVFDLETTGTSAVNDAVIEISAILVQNGRTADEFSTLVNPERPIPYHASKVNHIYDDMVAQAPLFEKALADFDAFIGDRILVGHNIHTFDMRFLWRDAEKYWGKTLANDYIDTLPLARQCLPQLSNYKLTDLASYYHISTDGAHRALADCSMNQKIFEKLGQELSSPKAAQNLKTCPRCGQLLKKRSGKFGDFWGCSGYPDCRYTENI</sequence>
<protein>
    <submittedName>
        <fullName evidence="3">DNA polymerase III subunit epsilon</fullName>
    </submittedName>
</protein>
<evidence type="ECO:0000259" key="2">
    <source>
        <dbReference type="SMART" id="SM00479"/>
    </source>
</evidence>
<reference evidence="3" key="1">
    <citation type="submission" date="2018-10" db="EMBL/GenBank/DDBJ databases">
        <title>Schaedlerella arabinophila gen. nov. sp. nov., isolated from the mouse intestinal tract and comparative analysis with the genome of the closely related altered Schaedler flora strain ASF502.</title>
        <authorList>
            <person name="Miyake S."/>
            <person name="Soh M."/>
            <person name="Seedorf H."/>
        </authorList>
    </citation>
    <scope>NUCLEOTIDE SEQUENCE [LARGE SCALE GENOMIC DNA]</scope>
    <source>
        <strain evidence="3">DSM 106076</strain>
    </source>
</reference>